<dbReference type="AlphaFoldDB" id="A0A9P9D2R6"/>
<keyword evidence="2" id="KW-1133">Transmembrane helix</keyword>
<evidence type="ECO:0000313" key="4">
    <source>
        <dbReference type="EMBL" id="KAH7111548.1"/>
    </source>
</evidence>
<organism evidence="4 5">
    <name type="scientific">Dactylonectria macrodidyma</name>
    <dbReference type="NCBI Taxonomy" id="307937"/>
    <lineage>
        <taxon>Eukaryota</taxon>
        <taxon>Fungi</taxon>
        <taxon>Dikarya</taxon>
        <taxon>Ascomycota</taxon>
        <taxon>Pezizomycotina</taxon>
        <taxon>Sordariomycetes</taxon>
        <taxon>Hypocreomycetidae</taxon>
        <taxon>Hypocreales</taxon>
        <taxon>Nectriaceae</taxon>
        <taxon>Dactylonectria</taxon>
    </lineage>
</organism>
<accession>A0A9P9D2R6</accession>
<keyword evidence="2" id="KW-0812">Transmembrane</keyword>
<feature type="compositionally biased region" description="Basic and acidic residues" evidence="1">
    <location>
        <begin position="7"/>
        <end position="16"/>
    </location>
</feature>
<feature type="transmembrane region" description="Helical" evidence="2">
    <location>
        <begin position="135"/>
        <end position="155"/>
    </location>
</feature>
<dbReference type="EMBL" id="JAGMUV010000040">
    <property type="protein sequence ID" value="KAH7111548.1"/>
    <property type="molecule type" value="Genomic_DNA"/>
</dbReference>
<comment type="caution">
    <text evidence="4">The sequence shown here is derived from an EMBL/GenBank/DDBJ whole genome shotgun (WGS) entry which is preliminary data.</text>
</comment>
<keyword evidence="5" id="KW-1185">Reference proteome</keyword>
<dbReference type="PANTHER" id="PTHR30540:SF83">
    <property type="entry name" value="K+ POTASSIUM TRANSPORTER"/>
    <property type="match status" value="1"/>
</dbReference>
<proteinExistence type="predicted"/>
<protein>
    <submittedName>
        <fullName evidence="4">Potassium transporter-domain-containing protein</fullName>
    </submittedName>
</protein>
<feature type="region of interest" description="Disordered" evidence="1">
    <location>
        <begin position="58"/>
        <end position="80"/>
    </location>
</feature>
<evidence type="ECO:0000259" key="3">
    <source>
        <dbReference type="Pfam" id="PF02705"/>
    </source>
</evidence>
<dbReference type="OrthoDB" id="504708at2759"/>
<dbReference type="InterPro" id="IPR003855">
    <property type="entry name" value="K+_transporter"/>
</dbReference>
<keyword evidence="2" id="KW-0472">Membrane</keyword>
<reference evidence="4" key="1">
    <citation type="journal article" date="2021" name="Nat. Commun.">
        <title>Genetic determinants of endophytism in the Arabidopsis root mycobiome.</title>
        <authorList>
            <person name="Mesny F."/>
            <person name="Miyauchi S."/>
            <person name="Thiergart T."/>
            <person name="Pickel B."/>
            <person name="Atanasova L."/>
            <person name="Karlsson M."/>
            <person name="Huettel B."/>
            <person name="Barry K.W."/>
            <person name="Haridas S."/>
            <person name="Chen C."/>
            <person name="Bauer D."/>
            <person name="Andreopoulos W."/>
            <person name="Pangilinan J."/>
            <person name="LaButti K."/>
            <person name="Riley R."/>
            <person name="Lipzen A."/>
            <person name="Clum A."/>
            <person name="Drula E."/>
            <person name="Henrissat B."/>
            <person name="Kohler A."/>
            <person name="Grigoriev I.V."/>
            <person name="Martin F.M."/>
            <person name="Hacquard S."/>
        </authorList>
    </citation>
    <scope>NUCLEOTIDE SEQUENCE</scope>
    <source>
        <strain evidence="4">MPI-CAGE-AT-0147</strain>
    </source>
</reference>
<name>A0A9P9D2R6_9HYPO</name>
<sequence length="234" mass="26319">MATPQIKIEDSLEKIRSGSTLDEQSAWQRPDIGPSTGIAGGIYYGRNLSRVATDRRSISRSRIHEPKADMEEGDDWRRDDGRKNQVFGGKTLLWPVPIPLLLAYQSIGVIYGDIGTSPLYVFSSTFSAPPPKNDIQVLSLIIWSLTLMVTAKYVFIILHADNEGEGGVFSCYSLLARYANITDRDPREEATIRMKRHDTQDVRPTTRSIRTIIENSMFTPGFLRTIGVWPSPWS</sequence>
<feature type="compositionally biased region" description="Polar residues" evidence="1">
    <location>
        <begin position="17"/>
        <end position="27"/>
    </location>
</feature>
<feature type="domain" description="K+ potassium transporter integral membrane" evidence="3">
    <location>
        <begin position="102"/>
        <end position="190"/>
    </location>
</feature>
<dbReference type="Pfam" id="PF02705">
    <property type="entry name" value="K_trans"/>
    <property type="match status" value="1"/>
</dbReference>
<dbReference type="PANTHER" id="PTHR30540">
    <property type="entry name" value="OSMOTIC STRESS POTASSIUM TRANSPORTER"/>
    <property type="match status" value="1"/>
</dbReference>
<gene>
    <name evidence="4" type="ORF">EDB81DRAFT_703628</name>
</gene>
<evidence type="ECO:0000256" key="1">
    <source>
        <dbReference type="SAM" id="MobiDB-lite"/>
    </source>
</evidence>
<dbReference type="GO" id="GO:0015079">
    <property type="term" value="F:potassium ion transmembrane transporter activity"/>
    <property type="evidence" value="ECO:0007669"/>
    <property type="project" value="InterPro"/>
</dbReference>
<dbReference type="Proteomes" id="UP000738349">
    <property type="component" value="Unassembled WGS sequence"/>
</dbReference>
<dbReference type="GO" id="GO:0016020">
    <property type="term" value="C:membrane"/>
    <property type="evidence" value="ECO:0007669"/>
    <property type="project" value="InterPro"/>
</dbReference>
<feature type="region of interest" description="Disordered" evidence="1">
    <location>
        <begin position="1"/>
        <end position="32"/>
    </location>
</feature>
<feature type="transmembrane region" description="Helical" evidence="2">
    <location>
        <begin position="92"/>
        <end position="115"/>
    </location>
</feature>
<evidence type="ECO:0000256" key="2">
    <source>
        <dbReference type="SAM" id="Phobius"/>
    </source>
</evidence>
<dbReference type="InterPro" id="IPR053951">
    <property type="entry name" value="K_trans_N"/>
</dbReference>
<evidence type="ECO:0000313" key="5">
    <source>
        <dbReference type="Proteomes" id="UP000738349"/>
    </source>
</evidence>